<dbReference type="Pfam" id="PF00694">
    <property type="entry name" value="Aconitase_C"/>
    <property type="match status" value="1"/>
</dbReference>
<sequence length="314" mass="33974">MALCLLFKSDVLNHAVEINGTPETLASLPIDGRLTISNMSTEWGALSCLFPIDGTLEHWLQQKADEAALAAKVFKGAAEANPGLGGCRGTTDALRLCAYQVLESWSGVHYGYVTGVEPTTEDKLANLIQQMDSLIEGVEFAVGESDKIQTEILPGFPDKISGQITWLDSGNLSTDGILTYRDDVTKDEMARACMQNYDPDFGAVARPGDILVSGYNFGTGSSREQAATAILAKRIPLAVAGSFSNTFARNSINNALICLEVPRLIERLRARFSFKAEENGNGEGEGKPVLTRRTGWTITWDARRQRLRGAGGPE</sequence>
<evidence type="ECO:0000313" key="5">
    <source>
        <dbReference type="Proteomes" id="UP000293360"/>
    </source>
</evidence>
<dbReference type="InterPro" id="IPR000573">
    <property type="entry name" value="AconitaseA/IPMdHydase_ssu_swvl"/>
</dbReference>
<dbReference type="Proteomes" id="UP000293360">
    <property type="component" value="Unassembled WGS sequence"/>
</dbReference>
<dbReference type="AlphaFoldDB" id="A0A4Q4SRV1"/>
<dbReference type="SUPFAM" id="SSF52016">
    <property type="entry name" value="LeuD/IlvD-like"/>
    <property type="match status" value="1"/>
</dbReference>
<reference evidence="4 5" key="1">
    <citation type="submission" date="2018-06" db="EMBL/GenBank/DDBJ databases">
        <title>Complete Genomes of Monosporascus.</title>
        <authorList>
            <person name="Robinson A.J."/>
            <person name="Natvig D.O."/>
        </authorList>
    </citation>
    <scope>NUCLEOTIDE SEQUENCE [LARGE SCALE GENOMIC DNA]</scope>
    <source>
        <strain evidence="4 5">CBS 110550</strain>
    </source>
</reference>
<comment type="caution">
    <text evidence="4">The sequence shown here is derived from an EMBL/GenBank/DDBJ whole genome shotgun (WGS) entry which is preliminary data.</text>
</comment>
<evidence type="ECO:0000259" key="2">
    <source>
        <dbReference type="Pfam" id="PF00330"/>
    </source>
</evidence>
<dbReference type="InterPro" id="IPR050075">
    <property type="entry name" value="LeuD"/>
</dbReference>
<dbReference type="InterPro" id="IPR015932">
    <property type="entry name" value="Aconitase_dom2"/>
</dbReference>
<evidence type="ECO:0008006" key="6">
    <source>
        <dbReference type="Google" id="ProtNLM"/>
    </source>
</evidence>
<evidence type="ECO:0000256" key="1">
    <source>
        <dbReference type="ARBA" id="ARBA00023239"/>
    </source>
</evidence>
<protein>
    <recommendedName>
        <fullName evidence="6">Aconitase A/isopropylmalate dehydratase small subunit swivel domain-containing protein</fullName>
    </recommendedName>
</protein>
<dbReference type="Gene3D" id="3.40.1060.10">
    <property type="entry name" value="Aconitase, Domain 2"/>
    <property type="match status" value="1"/>
</dbReference>
<keyword evidence="1" id="KW-0456">Lyase</keyword>
<accession>A0A4Q4SRV1</accession>
<dbReference type="InterPro" id="IPR001030">
    <property type="entry name" value="Acoase/IPM_deHydtase_lsu_aba"/>
</dbReference>
<dbReference type="EMBL" id="QJNU01001593">
    <property type="protein sequence ID" value="RYO74145.1"/>
    <property type="molecule type" value="Genomic_DNA"/>
</dbReference>
<dbReference type="InterPro" id="IPR015928">
    <property type="entry name" value="Aconitase/3IPM_dehydase_swvl"/>
</dbReference>
<proteinExistence type="predicted"/>
<dbReference type="Pfam" id="PF00330">
    <property type="entry name" value="Aconitase"/>
    <property type="match status" value="1"/>
</dbReference>
<dbReference type="PANTHER" id="PTHR43345:SF2">
    <property type="entry name" value="3-ISOPROPYLMALATE DEHYDRATASE SMALL SUBUNIT 1"/>
    <property type="match status" value="1"/>
</dbReference>
<evidence type="ECO:0000259" key="3">
    <source>
        <dbReference type="Pfam" id="PF00694"/>
    </source>
</evidence>
<feature type="domain" description="Aconitase/3-isopropylmalate dehydratase large subunit alpha/beta/alpha" evidence="2">
    <location>
        <begin position="6"/>
        <end position="69"/>
    </location>
</feature>
<dbReference type="STRING" id="155417.A0A4Q4SRV1"/>
<dbReference type="Gene3D" id="3.20.19.10">
    <property type="entry name" value="Aconitase, domain 4"/>
    <property type="match status" value="1"/>
</dbReference>
<gene>
    <name evidence="4" type="ORF">DL764_010965</name>
</gene>
<organism evidence="4 5">
    <name type="scientific">Monosporascus ibericus</name>
    <dbReference type="NCBI Taxonomy" id="155417"/>
    <lineage>
        <taxon>Eukaryota</taxon>
        <taxon>Fungi</taxon>
        <taxon>Dikarya</taxon>
        <taxon>Ascomycota</taxon>
        <taxon>Pezizomycotina</taxon>
        <taxon>Sordariomycetes</taxon>
        <taxon>Xylariomycetidae</taxon>
        <taxon>Xylariales</taxon>
        <taxon>Xylariales incertae sedis</taxon>
        <taxon>Monosporascus</taxon>
    </lineage>
</organism>
<evidence type="ECO:0000313" key="4">
    <source>
        <dbReference type="EMBL" id="RYO74145.1"/>
    </source>
</evidence>
<name>A0A4Q4SRV1_9PEZI</name>
<keyword evidence="5" id="KW-1185">Reference proteome</keyword>
<dbReference type="PANTHER" id="PTHR43345">
    <property type="entry name" value="3-ISOPROPYLMALATE DEHYDRATASE SMALL SUBUNIT 2-RELATED-RELATED"/>
    <property type="match status" value="1"/>
</dbReference>
<dbReference type="InterPro" id="IPR036008">
    <property type="entry name" value="Aconitase_4Fe-4S_dom"/>
</dbReference>
<dbReference type="GO" id="GO:0016829">
    <property type="term" value="F:lyase activity"/>
    <property type="evidence" value="ECO:0007669"/>
    <property type="project" value="UniProtKB-KW"/>
</dbReference>
<feature type="domain" description="Aconitase A/isopropylmalate dehydratase small subunit swivel" evidence="3">
    <location>
        <begin position="155"/>
        <end position="263"/>
    </location>
</feature>
<dbReference type="SUPFAM" id="SSF53732">
    <property type="entry name" value="Aconitase iron-sulfur domain"/>
    <property type="match status" value="1"/>
</dbReference>
<dbReference type="OrthoDB" id="10262323at2759"/>